<dbReference type="Pfam" id="PF04972">
    <property type="entry name" value="BON"/>
    <property type="match status" value="1"/>
</dbReference>
<evidence type="ECO:0000313" key="6">
    <source>
        <dbReference type="Proteomes" id="UP001223144"/>
    </source>
</evidence>
<dbReference type="RefSeq" id="WP_279926245.1">
    <property type="nucleotide sequence ID" value="NZ_JARWBG010000003.1"/>
</dbReference>
<keyword evidence="6" id="KW-1185">Reference proteome</keyword>
<protein>
    <submittedName>
        <fullName evidence="5">CBS domain-containing protein</fullName>
    </submittedName>
</protein>
<dbReference type="InterPro" id="IPR051257">
    <property type="entry name" value="Diverse_CBS-Domain"/>
</dbReference>
<dbReference type="PANTHER" id="PTHR43080:SF29">
    <property type="entry name" value="OS02G0818000 PROTEIN"/>
    <property type="match status" value="1"/>
</dbReference>
<dbReference type="PROSITE" id="PS51371">
    <property type="entry name" value="CBS"/>
    <property type="match status" value="2"/>
</dbReference>
<evidence type="ECO:0000313" key="5">
    <source>
        <dbReference type="EMBL" id="MDH2387935.1"/>
    </source>
</evidence>
<dbReference type="SUPFAM" id="SSF54631">
    <property type="entry name" value="CBS-domain pair"/>
    <property type="match status" value="1"/>
</dbReference>
<dbReference type="EMBL" id="JARWBG010000003">
    <property type="protein sequence ID" value="MDH2387935.1"/>
    <property type="molecule type" value="Genomic_DNA"/>
</dbReference>
<dbReference type="Gene3D" id="3.10.580.10">
    <property type="entry name" value="CBS-domain"/>
    <property type="match status" value="1"/>
</dbReference>
<evidence type="ECO:0000259" key="3">
    <source>
        <dbReference type="PROSITE" id="PS50914"/>
    </source>
</evidence>
<dbReference type="Gene3D" id="3.30.1340.30">
    <property type="match status" value="1"/>
</dbReference>
<dbReference type="SMART" id="SM00116">
    <property type="entry name" value="CBS"/>
    <property type="match status" value="2"/>
</dbReference>
<feature type="domain" description="BON" evidence="3">
    <location>
        <begin position="155"/>
        <end position="223"/>
    </location>
</feature>
<evidence type="ECO:0000256" key="2">
    <source>
        <dbReference type="PROSITE-ProRule" id="PRU00703"/>
    </source>
</evidence>
<name>A0ABT6HH69_9ACTN</name>
<dbReference type="Proteomes" id="UP001223144">
    <property type="component" value="Unassembled WGS sequence"/>
</dbReference>
<dbReference type="PANTHER" id="PTHR43080">
    <property type="entry name" value="CBS DOMAIN-CONTAINING PROTEIN CBSX3, MITOCHONDRIAL"/>
    <property type="match status" value="1"/>
</dbReference>
<comment type="caution">
    <text evidence="5">The sequence shown here is derived from an EMBL/GenBank/DDBJ whole genome shotgun (WGS) entry which is preliminary data.</text>
</comment>
<organism evidence="5 6">
    <name type="scientific">Streptomyces chengmaiensis</name>
    <dbReference type="NCBI Taxonomy" id="3040919"/>
    <lineage>
        <taxon>Bacteria</taxon>
        <taxon>Bacillati</taxon>
        <taxon>Actinomycetota</taxon>
        <taxon>Actinomycetes</taxon>
        <taxon>Kitasatosporales</taxon>
        <taxon>Streptomycetaceae</taxon>
        <taxon>Streptomyces</taxon>
    </lineage>
</organism>
<dbReference type="InterPro" id="IPR017080">
    <property type="entry name" value="UCP036990_CBS_BON"/>
</dbReference>
<proteinExistence type="predicted"/>
<gene>
    <name evidence="5" type="ORF">QCN29_03855</name>
</gene>
<sequence>MRQTKVGAVMITEVTAIAPDTGFKDIARTLDAHRVSGAPVLDGERRLLGVVSESDLMHHQADCAEQPHGRLRRLRRLLRAWLPSARRARAKTHALTARELLTAPAVTVAEEATIAEAARIMVEHRVNRLPVVDGEGRLTGIVTRRELLNAFLRPDDAIRRSVVDDVVGKSLWLDPHAVGVSVADGVVTLSGTLERYSEKAMTVHMTGLVDGVVAVVDELAYTFDDRDLPPVPHDAQGIAGDRLHRP</sequence>
<dbReference type="Pfam" id="PF00571">
    <property type="entry name" value="CBS"/>
    <property type="match status" value="2"/>
</dbReference>
<accession>A0ABT6HH69</accession>
<feature type="domain" description="CBS" evidence="4">
    <location>
        <begin position="101"/>
        <end position="157"/>
    </location>
</feature>
<evidence type="ECO:0000256" key="1">
    <source>
        <dbReference type="ARBA" id="ARBA00023122"/>
    </source>
</evidence>
<dbReference type="PROSITE" id="PS50914">
    <property type="entry name" value="BON"/>
    <property type="match status" value="1"/>
</dbReference>
<dbReference type="InterPro" id="IPR007055">
    <property type="entry name" value="BON_dom"/>
</dbReference>
<dbReference type="PIRSF" id="PIRSF036990">
    <property type="entry name" value="UCP036990_CBS_BON"/>
    <property type="match status" value="1"/>
</dbReference>
<dbReference type="CDD" id="cd04586">
    <property type="entry name" value="CBS_pair_BON_assoc"/>
    <property type="match status" value="1"/>
</dbReference>
<keyword evidence="1 2" id="KW-0129">CBS domain</keyword>
<feature type="domain" description="CBS" evidence="4">
    <location>
        <begin position="10"/>
        <end position="71"/>
    </location>
</feature>
<dbReference type="InterPro" id="IPR000644">
    <property type="entry name" value="CBS_dom"/>
</dbReference>
<dbReference type="InterPro" id="IPR046342">
    <property type="entry name" value="CBS_dom_sf"/>
</dbReference>
<reference evidence="5 6" key="1">
    <citation type="submission" date="2023-04" db="EMBL/GenBank/DDBJ databases">
        <title>Streptomyces chengmaiensis sp. nov. isolated from the stem of mangrove plant in Hainan.</title>
        <authorList>
            <person name="Huang X."/>
            <person name="Zhou S."/>
            <person name="Chu X."/>
            <person name="Xie Y."/>
            <person name="Lin Y."/>
        </authorList>
    </citation>
    <scope>NUCLEOTIDE SEQUENCE [LARGE SCALE GENOMIC DNA]</scope>
    <source>
        <strain evidence="5 6">HNM0663</strain>
    </source>
</reference>
<evidence type="ECO:0000259" key="4">
    <source>
        <dbReference type="PROSITE" id="PS51371"/>
    </source>
</evidence>